<keyword evidence="1" id="KW-0472">Membrane</keyword>
<comment type="caution">
    <text evidence="2">The sequence shown here is derived from an EMBL/GenBank/DDBJ whole genome shotgun (WGS) entry which is preliminary data.</text>
</comment>
<dbReference type="EMBL" id="MSCO01000002">
    <property type="protein sequence ID" value="PQJ84447.1"/>
    <property type="molecule type" value="Genomic_DNA"/>
</dbReference>
<evidence type="ECO:0000313" key="3">
    <source>
        <dbReference type="Proteomes" id="UP000239263"/>
    </source>
</evidence>
<protein>
    <submittedName>
        <fullName evidence="2">Uncharacterized protein</fullName>
    </submittedName>
</protein>
<feature type="transmembrane region" description="Helical" evidence="1">
    <location>
        <begin position="96"/>
        <end position="114"/>
    </location>
</feature>
<reference evidence="2 3" key="1">
    <citation type="submission" date="2016-12" db="EMBL/GenBank/DDBJ databases">
        <title>Diversity of luminous bacteria.</title>
        <authorList>
            <person name="Yoshizawa S."/>
            <person name="Kogure K."/>
        </authorList>
    </citation>
    <scope>NUCLEOTIDE SEQUENCE [LARGE SCALE GENOMIC DNA]</scope>
    <source>
        <strain evidence="2 3">ATCC 33715</strain>
    </source>
</reference>
<sequence>MITTRSQETSVKLWVELFIFITSYYPLFLILFIRDIGSLTATVPFGLPSWDVNVSYWALFGITISSFCTLFTGQIMRSLFTKSEGADEILITKVKAVRGDMINYTLPFLIGLFAFDYKSWQSILSLIIFLVFMFAFSRKDKIILLNPMFLLMGIRLYDIDYKKIGQPNKEISANALCMGIATASNKKVSFLENSGINFISALVSR</sequence>
<evidence type="ECO:0000256" key="1">
    <source>
        <dbReference type="SAM" id="Phobius"/>
    </source>
</evidence>
<feature type="transmembrane region" description="Helical" evidence="1">
    <location>
        <begin position="120"/>
        <end position="137"/>
    </location>
</feature>
<dbReference type="Proteomes" id="UP000239263">
    <property type="component" value="Unassembled WGS sequence"/>
</dbReference>
<organism evidence="2 3">
    <name type="scientific">Aliivibrio sifiae</name>
    <dbReference type="NCBI Taxonomy" id="566293"/>
    <lineage>
        <taxon>Bacteria</taxon>
        <taxon>Pseudomonadati</taxon>
        <taxon>Pseudomonadota</taxon>
        <taxon>Gammaproteobacteria</taxon>
        <taxon>Vibrionales</taxon>
        <taxon>Vibrionaceae</taxon>
        <taxon>Aliivibrio</taxon>
    </lineage>
</organism>
<proteinExistence type="predicted"/>
<dbReference type="AlphaFoldDB" id="A0A2S7X2J5"/>
<keyword evidence="1" id="KW-1133">Transmembrane helix</keyword>
<feature type="transmembrane region" description="Helical" evidence="1">
    <location>
        <begin position="54"/>
        <end position="75"/>
    </location>
</feature>
<name>A0A2S7X2J5_9GAMM</name>
<dbReference type="RefSeq" id="WP_105055904.1">
    <property type="nucleotide sequence ID" value="NZ_CAWNRT010000002.1"/>
</dbReference>
<evidence type="ECO:0000313" key="2">
    <source>
        <dbReference type="EMBL" id="PQJ84447.1"/>
    </source>
</evidence>
<feature type="transmembrane region" description="Helical" evidence="1">
    <location>
        <begin position="12"/>
        <end position="34"/>
    </location>
</feature>
<gene>
    <name evidence="2" type="ORF">BTO22_12995</name>
</gene>
<keyword evidence="1" id="KW-0812">Transmembrane</keyword>
<accession>A0A2S7X2J5</accession>
<dbReference type="OrthoDB" id="7594599at2"/>